<dbReference type="Proteomes" id="UP000887013">
    <property type="component" value="Unassembled WGS sequence"/>
</dbReference>
<dbReference type="AlphaFoldDB" id="A0A8X6NM19"/>
<keyword evidence="2" id="KW-1185">Reference proteome</keyword>
<gene>
    <name evidence="1" type="ORF">NPIL_571871</name>
</gene>
<name>A0A8X6NM19_NEPPI</name>
<organism evidence="1 2">
    <name type="scientific">Nephila pilipes</name>
    <name type="common">Giant wood spider</name>
    <name type="synonym">Nephila maculata</name>
    <dbReference type="NCBI Taxonomy" id="299642"/>
    <lineage>
        <taxon>Eukaryota</taxon>
        <taxon>Metazoa</taxon>
        <taxon>Ecdysozoa</taxon>
        <taxon>Arthropoda</taxon>
        <taxon>Chelicerata</taxon>
        <taxon>Arachnida</taxon>
        <taxon>Araneae</taxon>
        <taxon>Araneomorphae</taxon>
        <taxon>Entelegynae</taxon>
        <taxon>Araneoidea</taxon>
        <taxon>Nephilidae</taxon>
        <taxon>Nephila</taxon>
    </lineage>
</organism>
<accession>A0A8X6NM19</accession>
<dbReference type="EMBL" id="BMAW01010855">
    <property type="protein sequence ID" value="GFT20813.1"/>
    <property type="molecule type" value="Genomic_DNA"/>
</dbReference>
<proteinExistence type="predicted"/>
<protein>
    <submittedName>
        <fullName evidence="1">Uncharacterized protein</fullName>
    </submittedName>
</protein>
<evidence type="ECO:0000313" key="1">
    <source>
        <dbReference type="EMBL" id="GFT20813.1"/>
    </source>
</evidence>
<evidence type="ECO:0000313" key="2">
    <source>
        <dbReference type="Proteomes" id="UP000887013"/>
    </source>
</evidence>
<comment type="caution">
    <text evidence="1">The sequence shown here is derived from an EMBL/GenBank/DDBJ whole genome shotgun (WGS) entry which is preliminary data.</text>
</comment>
<sequence length="83" mass="9806">MAERETGNALDCDKIFVKRTLQREKHILSSLLTEVFVSLDEIEKILLETDPWEKMRKFGIVYNWKGNISQELLIGSEKWYYPA</sequence>
<reference evidence="1" key="1">
    <citation type="submission" date="2020-08" db="EMBL/GenBank/DDBJ databases">
        <title>Multicomponent nature underlies the extraordinary mechanical properties of spider dragline silk.</title>
        <authorList>
            <person name="Kono N."/>
            <person name="Nakamura H."/>
            <person name="Mori M."/>
            <person name="Yoshida Y."/>
            <person name="Ohtoshi R."/>
            <person name="Malay A.D."/>
            <person name="Moran D.A.P."/>
            <person name="Tomita M."/>
            <person name="Numata K."/>
            <person name="Arakawa K."/>
        </authorList>
    </citation>
    <scope>NUCLEOTIDE SEQUENCE</scope>
</reference>